<evidence type="ECO:0000313" key="3">
    <source>
        <dbReference type="Proteomes" id="UP000192448"/>
    </source>
</evidence>
<dbReference type="Proteomes" id="UP000192448">
    <property type="component" value="Unassembled WGS sequence"/>
</dbReference>
<feature type="region of interest" description="Disordered" evidence="1">
    <location>
        <begin position="469"/>
        <end position="492"/>
    </location>
</feature>
<proteinExistence type="predicted"/>
<dbReference type="OrthoDB" id="1780383at2"/>
<accession>A0A1X0A064</accession>
<feature type="compositionally biased region" description="Low complexity" evidence="1">
    <location>
        <begin position="478"/>
        <end position="492"/>
    </location>
</feature>
<gene>
    <name evidence="2" type="ORF">BST13_35240</name>
</gene>
<evidence type="ECO:0000313" key="2">
    <source>
        <dbReference type="EMBL" id="ORA23410.1"/>
    </source>
</evidence>
<comment type="caution">
    <text evidence="2">The sequence shown here is derived from an EMBL/GenBank/DDBJ whole genome shotgun (WGS) entry which is preliminary data.</text>
</comment>
<protein>
    <submittedName>
        <fullName evidence="2">Portal protein</fullName>
    </submittedName>
</protein>
<dbReference type="EMBL" id="MVHF01000062">
    <property type="protein sequence ID" value="ORA23410.1"/>
    <property type="molecule type" value="Genomic_DNA"/>
</dbReference>
<organism evidence="2 3">
    <name type="scientific">Mycobacterium aquaticum</name>
    <dbReference type="NCBI Taxonomy" id="1927124"/>
    <lineage>
        <taxon>Bacteria</taxon>
        <taxon>Bacillati</taxon>
        <taxon>Actinomycetota</taxon>
        <taxon>Actinomycetes</taxon>
        <taxon>Mycobacteriales</taxon>
        <taxon>Mycobacteriaceae</taxon>
        <taxon>Mycobacterium</taxon>
    </lineage>
</organism>
<dbReference type="InterPro" id="IPR021145">
    <property type="entry name" value="Portal_protein_SPP1_Gp6-like"/>
</dbReference>
<keyword evidence="3" id="KW-1185">Reference proteome</keyword>
<dbReference type="AlphaFoldDB" id="A0A1X0A064"/>
<evidence type="ECO:0000256" key="1">
    <source>
        <dbReference type="SAM" id="MobiDB-lite"/>
    </source>
</evidence>
<sequence>MTSTETARVRLPGIGSDDNALINGLLGELDKRRPRNYLRACYYDGRHAVRRFGSGVVPPEYFKLGLVLGWSAKAVDILARRCNLDGYTWVDGDLDSLGYQEVWDENYFGAESSSAGVSSLIHGPAFLINTTGAEHEPASLIHVADAITTTGELNGRTRRLDNLLSVLKRDEERNPLSLVLYLDGRTVTATRASMGRRWTVEDKPHPWGVPAEALIYKPRVGRPFGSSRISRVVMSLQDRALRVLTRMEGHGDLFSYPELWMLGADPREVLTDDQGNPLPTWKAMMGRIKGIADDPDAPDDKLARADVKQFQQSSPAPHIELFQQCANDFAGETDLPVSALGVQAKTNTSLADGSDNAEKQLIAEAEGTTDDWSPAFRRSMARALAIKNDLDEIPAAWASIDTKWRPPAYLSRSAVADAGMKQLAAVPWLAETEVGLELLGLSDRDVKRAMAQKGRAQAGSLVDKLTASPVTEVPAPAPGTAQQAAASAGSGS</sequence>
<dbReference type="STRING" id="1927124.BST13_35240"/>
<dbReference type="Pfam" id="PF05133">
    <property type="entry name" value="SPP1_portal"/>
    <property type="match status" value="1"/>
</dbReference>
<dbReference type="RefSeq" id="WP_083170503.1">
    <property type="nucleotide sequence ID" value="NZ_MVHF01000062.1"/>
</dbReference>
<reference evidence="2 3" key="1">
    <citation type="submission" date="2017-02" db="EMBL/GenBank/DDBJ databases">
        <title>The new phylogeny of genus Mycobacterium.</title>
        <authorList>
            <person name="Tortoli E."/>
            <person name="Trovato A."/>
            <person name="Cirillo D.M."/>
        </authorList>
    </citation>
    <scope>NUCLEOTIDE SEQUENCE [LARGE SCALE GENOMIC DNA]</scope>
    <source>
        <strain evidence="2 3">RW6</strain>
    </source>
</reference>
<name>A0A1X0A064_9MYCO</name>